<feature type="region of interest" description="Disordered" evidence="3">
    <location>
        <begin position="247"/>
        <end position="293"/>
    </location>
</feature>
<name>A0AAV1I233_9CHLO</name>
<gene>
    <name evidence="5" type="ORF">CVIRNUC_003725</name>
</gene>
<dbReference type="GO" id="GO:0045944">
    <property type="term" value="P:positive regulation of transcription by RNA polymerase II"/>
    <property type="evidence" value="ECO:0007669"/>
    <property type="project" value="TreeGrafter"/>
</dbReference>
<feature type="domain" description="Mediator of RNA polymerase II transcription subunit 25 von Willebrand factor type A" evidence="4">
    <location>
        <begin position="11"/>
        <end position="181"/>
    </location>
</feature>
<evidence type="ECO:0000259" key="4">
    <source>
        <dbReference type="Pfam" id="PF11265"/>
    </source>
</evidence>
<dbReference type="Proteomes" id="UP001314263">
    <property type="component" value="Unassembled WGS sequence"/>
</dbReference>
<feature type="compositionally biased region" description="Low complexity" evidence="3">
    <location>
        <begin position="268"/>
        <end position="293"/>
    </location>
</feature>
<dbReference type="Pfam" id="PF11265">
    <property type="entry name" value="Med25_VWA"/>
    <property type="match status" value="1"/>
</dbReference>
<dbReference type="AlphaFoldDB" id="A0AAV1I233"/>
<evidence type="ECO:0000256" key="2">
    <source>
        <dbReference type="ARBA" id="ARBA00019694"/>
    </source>
</evidence>
<dbReference type="PANTHER" id="PTHR12433:SF11">
    <property type="entry name" value="MEDIATOR OF RNA POLYMERASE II TRANSCRIPTION SUBUNIT 25"/>
    <property type="match status" value="1"/>
</dbReference>
<dbReference type="InterPro" id="IPR021419">
    <property type="entry name" value="Mediator_Med25_VWA"/>
</dbReference>
<sequence length="430" mass="45797">MTDVPAGTSTIQRVCFLIEDTWAIANDWPHLKKCVEAILSRVAAHHEGYCEVALVTFGSAWPYSTCPLQSTHWTQDIEHARQCLDGLRPSLGGCRVQPLLTEALAEAAYLFECPSTLTADSSSIACHCLAIVASEPSKIPVPWPVPEDCHFASGLAGYTELCMALKKRGVEFSFLAPQHMACQDAIARIGRAFVAAQGFKASSEARSSIIDIGSFVRCFLAPSWVLGMSALQQLTSDPAFLPGASLPGKAAPAAQPQSGVPGEPQVLASAPEPAASEESAAADAVAQQPPQQQRPIWQGRMSLGQSVTHGAPQTLWACCALVLGSEAADLALGWPADLIINEVTKSASLIAELKDSSKLRLRGVLQLSEVGELGRRVVEKLAQQQLMAHIDMTQHLGTPASMVVMTLPSKKGPPPALASKLVFIIINRDQ</sequence>
<dbReference type="EMBL" id="CAUYUE010000004">
    <property type="protein sequence ID" value="CAK0770014.1"/>
    <property type="molecule type" value="Genomic_DNA"/>
</dbReference>
<protein>
    <recommendedName>
        <fullName evidence="2">Mediator of RNA polymerase II transcription subunit 25</fullName>
    </recommendedName>
</protein>
<dbReference type="GO" id="GO:0016592">
    <property type="term" value="C:mediator complex"/>
    <property type="evidence" value="ECO:0007669"/>
    <property type="project" value="TreeGrafter"/>
</dbReference>
<reference evidence="5 6" key="1">
    <citation type="submission" date="2023-10" db="EMBL/GenBank/DDBJ databases">
        <authorList>
            <person name="Maclean D."/>
            <person name="Macfadyen A."/>
        </authorList>
    </citation>
    <scope>NUCLEOTIDE SEQUENCE [LARGE SCALE GENOMIC DNA]</scope>
</reference>
<keyword evidence="6" id="KW-1185">Reference proteome</keyword>
<accession>A0AAV1I233</accession>
<evidence type="ECO:0000313" key="5">
    <source>
        <dbReference type="EMBL" id="CAK0770014.1"/>
    </source>
</evidence>
<dbReference type="GO" id="GO:0005667">
    <property type="term" value="C:transcription regulator complex"/>
    <property type="evidence" value="ECO:0007669"/>
    <property type="project" value="TreeGrafter"/>
</dbReference>
<dbReference type="PANTHER" id="PTHR12433">
    <property type="entry name" value="MEDIATOR OF RNA POLYMERASE II TRANSCRIPTION SUBUNIT 25"/>
    <property type="match status" value="1"/>
</dbReference>
<proteinExistence type="inferred from homology"/>
<comment type="similarity">
    <text evidence="1">Belongs to the Mediator complex subunit 25 family.</text>
</comment>
<evidence type="ECO:0000256" key="1">
    <source>
        <dbReference type="ARBA" id="ARBA00009102"/>
    </source>
</evidence>
<comment type="caution">
    <text evidence="5">The sequence shown here is derived from an EMBL/GenBank/DDBJ whole genome shotgun (WGS) entry which is preliminary data.</text>
</comment>
<evidence type="ECO:0000256" key="3">
    <source>
        <dbReference type="SAM" id="MobiDB-lite"/>
    </source>
</evidence>
<evidence type="ECO:0000313" key="6">
    <source>
        <dbReference type="Proteomes" id="UP001314263"/>
    </source>
</evidence>
<organism evidence="5 6">
    <name type="scientific">Coccomyxa viridis</name>
    <dbReference type="NCBI Taxonomy" id="1274662"/>
    <lineage>
        <taxon>Eukaryota</taxon>
        <taxon>Viridiplantae</taxon>
        <taxon>Chlorophyta</taxon>
        <taxon>core chlorophytes</taxon>
        <taxon>Trebouxiophyceae</taxon>
        <taxon>Trebouxiophyceae incertae sedis</taxon>
        <taxon>Coccomyxaceae</taxon>
        <taxon>Coccomyxa</taxon>
    </lineage>
</organism>